<evidence type="ECO:0000256" key="9">
    <source>
        <dbReference type="ARBA" id="ARBA00023136"/>
    </source>
</evidence>
<comment type="similarity">
    <text evidence="2 11">Belongs to the sodium:solute symporter (SSF) (TC 2.A.21) family.</text>
</comment>
<dbReference type="EMBL" id="JAPDNS010000001">
    <property type="protein sequence ID" value="MCW3484715.1"/>
    <property type="molecule type" value="Genomic_DNA"/>
</dbReference>
<evidence type="ECO:0000256" key="2">
    <source>
        <dbReference type="ARBA" id="ARBA00006434"/>
    </source>
</evidence>
<feature type="transmembrane region" description="Helical" evidence="12">
    <location>
        <begin position="6"/>
        <end position="22"/>
    </location>
</feature>
<evidence type="ECO:0000313" key="13">
    <source>
        <dbReference type="EMBL" id="MCW3484715.1"/>
    </source>
</evidence>
<evidence type="ECO:0000256" key="7">
    <source>
        <dbReference type="ARBA" id="ARBA00023053"/>
    </source>
</evidence>
<dbReference type="InterPro" id="IPR001734">
    <property type="entry name" value="Na/solute_symporter"/>
</dbReference>
<evidence type="ECO:0000256" key="1">
    <source>
        <dbReference type="ARBA" id="ARBA00004651"/>
    </source>
</evidence>
<dbReference type="RefSeq" id="WP_264730552.1">
    <property type="nucleotide sequence ID" value="NZ_JAPDNR010000001.1"/>
</dbReference>
<feature type="transmembrane region" description="Helical" evidence="12">
    <location>
        <begin position="271"/>
        <end position="299"/>
    </location>
</feature>
<evidence type="ECO:0000256" key="11">
    <source>
        <dbReference type="RuleBase" id="RU362091"/>
    </source>
</evidence>
<keyword evidence="3" id="KW-0813">Transport</keyword>
<dbReference type="PANTHER" id="PTHR42985">
    <property type="entry name" value="SODIUM-COUPLED MONOCARBOXYLATE TRANSPORTER"/>
    <property type="match status" value="1"/>
</dbReference>
<keyword evidence="14" id="KW-1185">Reference proteome</keyword>
<dbReference type="CDD" id="cd11494">
    <property type="entry name" value="SLC5sbd_NIS-like_u2"/>
    <property type="match status" value="1"/>
</dbReference>
<keyword evidence="4" id="KW-1003">Cell membrane</keyword>
<proteinExistence type="inferred from homology"/>
<keyword evidence="7" id="KW-0915">Sodium</keyword>
<accession>A0ABT3IL74</accession>
<evidence type="ECO:0000256" key="4">
    <source>
        <dbReference type="ARBA" id="ARBA00022475"/>
    </source>
</evidence>
<evidence type="ECO:0000256" key="8">
    <source>
        <dbReference type="ARBA" id="ARBA00023065"/>
    </source>
</evidence>
<reference evidence="13 14" key="1">
    <citation type="submission" date="2022-10" db="EMBL/GenBank/DDBJ databases">
        <title>Chitinophaga nivalis PC15 sp. nov., isolated from Pyeongchang county, South Korea.</title>
        <authorList>
            <person name="Trinh H.N."/>
        </authorList>
    </citation>
    <scope>NUCLEOTIDE SEQUENCE [LARGE SCALE GENOMIC DNA]</scope>
    <source>
        <strain evidence="13 14">PC14</strain>
    </source>
</reference>
<keyword evidence="8" id="KW-0406">Ion transport</keyword>
<feature type="transmembrane region" description="Helical" evidence="12">
    <location>
        <begin position="74"/>
        <end position="96"/>
    </location>
</feature>
<dbReference type="Proteomes" id="UP001207742">
    <property type="component" value="Unassembled WGS sequence"/>
</dbReference>
<evidence type="ECO:0000256" key="6">
    <source>
        <dbReference type="ARBA" id="ARBA00022989"/>
    </source>
</evidence>
<feature type="transmembrane region" description="Helical" evidence="12">
    <location>
        <begin position="117"/>
        <end position="142"/>
    </location>
</feature>
<feature type="transmembrane region" description="Helical" evidence="12">
    <location>
        <begin position="488"/>
        <end position="506"/>
    </location>
</feature>
<dbReference type="Gene3D" id="1.20.1730.10">
    <property type="entry name" value="Sodium/glucose cotransporter"/>
    <property type="match status" value="1"/>
</dbReference>
<dbReference type="PANTHER" id="PTHR42985:SF47">
    <property type="entry name" value="INTEGRAL MEMBRANE TRANSPORT PROTEIN"/>
    <property type="match status" value="1"/>
</dbReference>
<evidence type="ECO:0000256" key="5">
    <source>
        <dbReference type="ARBA" id="ARBA00022692"/>
    </source>
</evidence>
<keyword evidence="5 12" id="KW-0812">Transmembrane</keyword>
<feature type="transmembrane region" description="Helical" evidence="12">
    <location>
        <begin position="513"/>
        <end position="530"/>
    </location>
</feature>
<dbReference type="PROSITE" id="PS50283">
    <property type="entry name" value="NA_SOLUT_SYMP_3"/>
    <property type="match status" value="1"/>
</dbReference>
<evidence type="ECO:0000256" key="10">
    <source>
        <dbReference type="ARBA" id="ARBA00023201"/>
    </source>
</evidence>
<dbReference type="InterPro" id="IPR051163">
    <property type="entry name" value="Sodium:Solute_Symporter_SSF"/>
</dbReference>
<sequence length="567" mass="63171">MSLLDWIVLICTLTVIILYGIWKSRGKQNMESYFLGNQSMPWYIVLLSIIGTQASAITFISAPGQAYTDGMRFVQYYFGLPLAMVVLCITFVPIFHKLKVYTAYEFLEKRFDLKTRTLTSFLFLIQRGLSTGISICAPSIILSSLLGWNLYWTNMIMGGLLIIYTVAGGTRAVAYTQTFQLAIIFGGMFLAGWSVVHLLPPDVGFREALQVSGKMDKLNVIVTKFDWKDKYNIWSGVIGGFFLALSYFGTDQSQVGRYLTARSVRESRLGLLINGLVKVPMQFLILLIGALVFVFYLYFRAPIFFNQAQLERVHKTAHGPELQQLEARYDALSVVKQQQVKTLAAALEAKDESRATVARQALQQTDDQALAVRGQALQVIKTADPVADTNDTNYIFLHFVVNSLPRGLVGLLIAIIFLAAWGSIAAALNSLASTTVIDVYKRLYNEHASPDHYLKISKLWTLIWGVFSIVVAQFASGLGSLIEVVNVLGSWFYGVTLGIFMVAFYLKKVGGTATFWAAIVGEAMVLLIYWKGNVSFLWLNAIGCLLVVILAWIFQLACRKEALPAIE</sequence>
<keyword evidence="9 12" id="KW-0472">Membrane</keyword>
<comment type="caution">
    <text evidence="13">The sequence shown here is derived from an EMBL/GenBank/DDBJ whole genome shotgun (WGS) entry which is preliminary data.</text>
</comment>
<organism evidence="13 14">
    <name type="scientific">Chitinophaga nivalis</name>
    <dbReference type="NCBI Taxonomy" id="2991709"/>
    <lineage>
        <taxon>Bacteria</taxon>
        <taxon>Pseudomonadati</taxon>
        <taxon>Bacteroidota</taxon>
        <taxon>Chitinophagia</taxon>
        <taxon>Chitinophagales</taxon>
        <taxon>Chitinophagaceae</taxon>
        <taxon>Chitinophaga</taxon>
    </lineage>
</organism>
<name>A0ABT3IL74_9BACT</name>
<comment type="subcellular location">
    <subcellularLocation>
        <location evidence="1">Cell membrane</location>
        <topology evidence="1">Multi-pass membrane protein</topology>
    </subcellularLocation>
</comment>
<feature type="transmembrane region" description="Helical" evidence="12">
    <location>
        <begin position="459"/>
        <end position="482"/>
    </location>
</feature>
<feature type="transmembrane region" description="Helical" evidence="12">
    <location>
        <begin position="408"/>
        <end position="432"/>
    </location>
</feature>
<keyword evidence="6 12" id="KW-1133">Transmembrane helix</keyword>
<evidence type="ECO:0000256" key="3">
    <source>
        <dbReference type="ARBA" id="ARBA00022448"/>
    </source>
</evidence>
<dbReference type="InterPro" id="IPR038377">
    <property type="entry name" value="Na/Glc_symporter_sf"/>
</dbReference>
<protein>
    <submittedName>
        <fullName evidence="13">Sodium:solute symporter</fullName>
    </submittedName>
</protein>
<gene>
    <name evidence="13" type="ORF">OL497_12460</name>
</gene>
<feature type="transmembrane region" description="Helical" evidence="12">
    <location>
        <begin position="148"/>
        <end position="167"/>
    </location>
</feature>
<dbReference type="Pfam" id="PF00474">
    <property type="entry name" value="SSF"/>
    <property type="match status" value="2"/>
</dbReference>
<keyword evidence="10" id="KW-0739">Sodium transport</keyword>
<feature type="transmembrane region" description="Helical" evidence="12">
    <location>
        <begin position="536"/>
        <end position="554"/>
    </location>
</feature>
<feature type="transmembrane region" description="Helical" evidence="12">
    <location>
        <begin position="231"/>
        <end position="250"/>
    </location>
</feature>
<evidence type="ECO:0000313" key="14">
    <source>
        <dbReference type="Proteomes" id="UP001207742"/>
    </source>
</evidence>
<feature type="transmembrane region" description="Helical" evidence="12">
    <location>
        <begin position="179"/>
        <end position="199"/>
    </location>
</feature>
<evidence type="ECO:0000256" key="12">
    <source>
        <dbReference type="SAM" id="Phobius"/>
    </source>
</evidence>
<feature type="transmembrane region" description="Helical" evidence="12">
    <location>
        <begin position="42"/>
        <end position="62"/>
    </location>
</feature>